<dbReference type="AlphaFoldDB" id="A0A2I1RIZ4"/>
<dbReference type="EMBL" id="PKJS01000005">
    <property type="protein sequence ID" value="PKZ69090.1"/>
    <property type="molecule type" value="Genomic_DNA"/>
</dbReference>
<dbReference type="RefSeq" id="WP_101964123.1">
    <property type="nucleotide sequence ID" value="NZ_PKJS01000005.1"/>
</dbReference>
<gene>
    <name evidence="1" type="ORF">CYJ96_04655</name>
</gene>
<sequence>MSVFQSERAIPLPVEEILPCVTLPIIANYYSDAGAIVDNLRQVVFKGHFNQSTVTQVERGLFVASFGRADEHNLNWENEKYIDEIKANQAKQSSEGVTA</sequence>
<name>A0A2I1RIZ4_FAUOS</name>
<accession>A0A2I1RIZ4</accession>
<evidence type="ECO:0000313" key="1">
    <source>
        <dbReference type="EMBL" id="PKZ69090.1"/>
    </source>
</evidence>
<reference evidence="1 2" key="1">
    <citation type="submission" date="2017-12" db="EMBL/GenBank/DDBJ databases">
        <title>Phylogenetic diversity of female urinary microbiome.</title>
        <authorList>
            <person name="Thomas-White K."/>
            <person name="Wolfe A.J."/>
        </authorList>
    </citation>
    <scope>NUCLEOTIDE SEQUENCE [LARGE SCALE GENOMIC DNA]</scope>
    <source>
        <strain evidence="1 2">UMB0416</strain>
    </source>
</reference>
<proteinExistence type="predicted"/>
<protein>
    <submittedName>
        <fullName evidence="1">Uncharacterized protein</fullName>
    </submittedName>
</protein>
<dbReference type="Proteomes" id="UP000234914">
    <property type="component" value="Unassembled WGS sequence"/>
</dbReference>
<evidence type="ECO:0000313" key="2">
    <source>
        <dbReference type="Proteomes" id="UP000234914"/>
    </source>
</evidence>
<organism evidence="1 2">
    <name type="scientific">Faucicola osloensis</name>
    <name type="common">Moraxella osloensis</name>
    <dbReference type="NCBI Taxonomy" id="34062"/>
    <lineage>
        <taxon>Bacteria</taxon>
        <taxon>Pseudomonadati</taxon>
        <taxon>Pseudomonadota</taxon>
        <taxon>Gammaproteobacteria</taxon>
        <taxon>Moraxellales</taxon>
        <taxon>Moraxellaceae</taxon>
        <taxon>Faucicola</taxon>
    </lineage>
</organism>
<comment type="caution">
    <text evidence="1">The sequence shown here is derived from an EMBL/GenBank/DDBJ whole genome shotgun (WGS) entry which is preliminary data.</text>
</comment>